<proteinExistence type="inferred from homology"/>
<evidence type="ECO:0000256" key="5">
    <source>
        <dbReference type="ARBA" id="ARBA00022525"/>
    </source>
</evidence>
<comment type="caution">
    <text evidence="9">The sequence shown here is derived from an EMBL/GenBank/DDBJ whole genome shotgun (WGS) entry which is preliminary data.</text>
</comment>
<evidence type="ECO:0000313" key="9">
    <source>
        <dbReference type="EMBL" id="MFD1342035.1"/>
    </source>
</evidence>
<comment type="similarity">
    <text evidence="3">Belongs to the flagella basal body rod proteins family.</text>
</comment>
<evidence type="ECO:0000256" key="6">
    <source>
        <dbReference type="ARBA" id="ARBA00023143"/>
    </source>
</evidence>
<organism evidence="9 10">
    <name type="scientific">Litorisediminicola beolgyonensis</name>
    <dbReference type="NCBI Taxonomy" id="1173614"/>
    <lineage>
        <taxon>Bacteria</taxon>
        <taxon>Pseudomonadati</taxon>
        <taxon>Pseudomonadota</taxon>
        <taxon>Alphaproteobacteria</taxon>
        <taxon>Rhodobacterales</taxon>
        <taxon>Paracoccaceae</taxon>
        <taxon>Litorisediminicola</taxon>
    </lineage>
</organism>
<sequence>MTITSAFNTVRTGLHTVGTRAELISSNIANSGREGYVRRDAELSTMINGGVTVAAIERELDTALVGLTRTESASASYHEAVVDSLSIYTNTLGEPGDSESLSVTLAEFQTALDLLGTVPDDIAALKGAVDAAVSLADSLNEASRAVTKAQVAAGDLLKQEIEETNVLLEKIVDLNRQIVTAEEGGMTRASLLDDRDAALDALAERIGITTQSDGQGRIDVLTDEGVALIEGLSFQPISYDAGTGTLSAGAQDITPGRTGVHGTQSGSLSARVTVKDIDLPQMAAQLDEVARALIETFEAADASLAVGQAGLLTDAGGVYDPLMQDGLAGRIAVNDAVRADVGGDPAKLRSGIGALVSAAASDRTQLTSFSDALAERQGFDGTLGLGSNMKLSDYVATLVADQKLRITEAKQDGEARRASSAALISERSQIEGVNVDDELQKLLAVEQAYAANSQVITALTRMMDTLLEAV</sequence>
<dbReference type="NCBIfam" id="TIGR02492">
    <property type="entry name" value="flgK_ends"/>
    <property type="match status" value="1"/>
</dbReference>
<evidence type="ECO:0000256" key="4">
    <source>
        <dbReference type="ARBA" id="ARBA00016244"/>
    </source>
</evidence>
<dbReference type="SUPFAM" id="SSF64518">
    <property type="entry name" value="Phase 1 flagellin"/>
    <property type="match status" value="1"/>
</dbReference>
<keyword evidence="5" id="KW-0964">Secreted</keyword>
<dbReference type="Proteomes" id="UP001597135">
    <property type="component" value="Unassembled WGS sequence"/>
</dbReference>
<evidence type="ECO:0000256" key="2">
    <source>
        <dbReference type="ARBA" id="ARBA00004613"/>
    </source>
</evidence>
<comment type="subcellular location">
    <subcellularLocation>
        <location evidence="1">Bacterial flagellum</location>
    </subcellularLocation>
    <subcellularLocation>
        <location evidence="2">Secreted</location>
    </subcellularLocation>
</comment>
<dbReference type="PANTHER" id="PTHR30033">
    <property type="entry name" value="FLAGELLAR HOOK-ASSOCIATED PROTEIN 1"/>
    <property type="match status" value="1"/>
</dbReference>
<name>A0ABW3ZFQ3_9RHOB</name>
<keyword evidence="9" id="KW-0966">Cell projection</keyword>
<feature type="domain" description="Flagellar hook-associated protein FlgK helical" evidence="8">
    <location>
        <begin position="90"/>
        <end position="301"/>
    </location>
</feature>
<evidence type="ECO:0000256" key="3">
    <source>
        <dbReference type="ARBA" id="ARBA00009677"/>
    </source>
</evidence>
<dbReference type="Pfam" id="PF22638">
    <property type="entry name" value="FlgK_D1"/>
    <property type="match status" value="1"/>
</dbReference>
<keyword evidence="9" id="KW-0969">Cilium</keyword>
<dbReference type="EMBL" id="JBHTMU010000008">
    <property type="protein sequence ID" value="MFD1342035.1"/>
    <property type="molecule type" value="Genomic_DNA"/>
</dbReference>
<gene>
    <name evidence="9" type="primary">flgK</name>
    <name evidence="9" type="ORF">ACFQ4E_06365</name>
</gene>
<keyword evidence="6" id="KW-0975">Bacterial flagellum</keyword>
<evidence type="ECO:0000259" key="8">
    <source>
        <dbReference type="Pfam" id="PF22638"/>
    </source>
</evidence>
<dbReference type="Pfam" id="PF06429">
    <property type="entry name" value="Flg_bbr_C"/>
    <property type="match status" value="1"/>
</dbReference>
<keyword evidence="9" id="KW-0282">Flagellum</keyword>
<keyword evidence="10" id="KW-1185">Reference proteome</keyword>
<dbReference type="RefSeq" id="WP_386802101.1">
    <property type="nucleotide sequence ID" value="NZ_JBHTMU010000008.1"/>
</dbReference>
<reference evidence="10" key="1">
    <citation type="journal article" date="2019" name="Int. J. Syst. Evol. Microbiol.">
        <title>The Global Catalogue of Microorganisms (GCM) 10K type strain sequencing project: providing services to taxonomists for standard genome sequencing and annotation.</title>
        <authorList>
            <consortium name="The Broad Institute Genomics Platform"/>
            <consortium name="The Broad Institute Genome Sequencing Center for Infectious Disease"/>
            <person name="Wu L."/>
            <person name="Ma J."/>
        </authorList>
    </citation>
    <scope>NUCLEOTIDE SEQUENCE [LARGE SCALE GENOMIC DNA]</scope>
    <source>
        <strain evidence="10">CCUG 62953</strain>
    </source>
</reference>
<dbReference type="InterPro" id="IPR053927">
    <property type="entry name" value="FlgK_helical"/>
</dbReference>
<accession>A0ABW3ZFQ3</accession>
<evidence type="ECO:0000259" key="7">
    <source>
        <dbReference type="Pfam" id="PF06429"/>
    </source>
</evidence>
<dbReference type="InterPro" id="IPR010930">
    <property type="entry name" value="Flg_bb/hook_C_dom"/>
</dbReference>
<dbReference type="PANTHER" id="PTHR30033:SF1">
    <property type="entry name" value="FLAGELLAR HOOK-ASSOCIATED PROTEIN 1"/>
    <property type="match status" value="1"/>
</dbReference>
<evidence type="ECO:0000313" key="10">
    <source>
        <dbReference type="Proteomes" id="UP001597135"/>
    </source>
</evidence>
<dbReference type="InterPro" id="IPR002371">
    <property type="entry name" value="FlgK"/>
</dbReference>
<protein>
    <recommendedName>
        <fullName evidence="4">Flagellar hook-associated protein 1</fullName>
    </recommendedName>
</protein>
<feature type="domain" description="Flagellar basal-body/hook protein C-terminal" evidence="7">
    <location>
        <begin position="432"/>
        <end position="467"/>
    </location>
</feature>
<evidence type="ECO:0000256" key="1">
    <source>
        <dbReference type="ARBA" id="ARBA00004365"/>
    </source>
</evidence>